<dbReference type="PANTHER" id="PTHR48077">
    <property type="entry name" value="TRYPTOPHAN SYNTHASE-RELATED"/>
    <property type="match status" value="1"/>
</dbReference>
<dbReference type="HOGENOM" id="CLU_016734_3_1_6"/>
<evidence type="ECO:0000256" key="11">
    <source>
        <dbReference type="HAMAP-Rule" id="MF_00133"/>
    </source>
</evidence>
<evidence type="ECO:0000256" key="9">
    <source>
        <dbReference type="ARBA" id="ARBA00023239"/>
    </source>
</evidence>
<evidence type="ECO:0000256" key="10">
    <source>
        <dbReference type="ARBA" id="ARBA00049047"/>
    </source>
</evidence>
<dbReference type="AlphaFoldDB" id="G0JRM8"/>
<protein>
    <recommendedName>
        <fullName evidence="11">Tryptophan synthase beta chain</fullName>
        <ecNumber evidence="11">4.2.1.20</ecNumber>
    </recommendedName>
</protein>
<comment type="similarity">
    <text evidence="3 11">Belongs to the TrpB family.</text>
</comment>
<keyword evidence="6 11" id="KW-0822">Tryptophan biosynthesis</keyword>
<keyword evidence="9 11" id="KW-0456">Lyase</keyword>
<evidence type="ECO:0000256" key="4">
    <source>
        <dbReference type="ARBA" id="ARBA00011270"/>
    </source>
</evidence>
<dbReference type="InterPro" id="IPR006653">
    <property type="entry name" value="Trp_synth_b_CS"/>
</dbReference>
<comment type="subunit">
    <text evidence="4 11">Tetramer of two alpha and two beta chains.</text>
</comment>
<keyword evidence="7 11" id="KW-0663">Pyridoxal phosphate</keyword>
<dbReference type="eggNOG" id="COG0133">
    <property type="taxonomic scope" value="Bacteria"/>
</dbReference>
<dbReference type="EC" id="4.2.1.20" evidence="11"/>
<organism evidence="13 14">
    <name type="scientific">Acidithiobacillus ferrivorans SS3</name>
    <dbReference type="NCBI Taxonomy" id="743299"/>
    <lineage>
        <taxon>Bacteria</taxon>
        <taxon>Pseudomonadati</taxon>
        <taxon>Pseudomonadota</taxon>
        <taxon>Acidithiobacillia</taxon>
        <taxon>Acidithiobacillales</taxon>
        <taxon>Acidithiobacillaceae</taxon>
        <taxon>Acidithiobacillus</taxon>
    </lineage>
</organism>
<evidence type="ECO:0000313" key="14">
    <source>
        <dbReference type="Proteomes" id="UP000009220"/>
    </source>
</evidence>
<dbReference type="GO" id="GO:0005737">
    <property type="term" value="C:cytoplasm"/>
    <property type="evidence" value="ECO:0007669"/>
    <property type="project" value="TreeGrafter"/>
</dbReference>
<dbReference type="STRING" id="743299.Acife_1474"/>
<dbReference type="InterPro" id="IPR001926">
    <property type="entry name" value="TrpB-like_PALP"/>
</dbReference>
<dbReference type="KEGG" id="afi:Acife_1474"/>
<reference evidence="13 14" key="1">
    <citation type="journal article" date="2011" name="J. Bacteriol.">
        <title>Draft genome of the psychrotolerant acidophile Acidithiobacillus ferrivorans SS3.</title>
        <authorList>
            <person name="Liljeqvist M."/>
            <person name="Valdes J."/>
            <person name="Holmes D.S."/>
            <person name="Dopson M."/>
        </authorList>
    </citation>
    <scope>NUCLEOTIDE SEQUENCE [LARGE SCALE GENOMIC DNA]</scope>
    <source>
        <strain evidence="13 14">SS3</strain>
    </source>
</reference>
<keyword evidence="8 11" id="KW-0057">Aromatic amino acid biosynthesis</keyword>
<dbReference type="NCBIfam" id="TIGR00263">
    <property type="entry name" value="trpB"/>
    <property type="match status" value="1"/>
</dbReference>
<dbReference type="SUPFAM" id="SSF53686">
    <property type="entry name" value="Tryptophan synthase beta subunit-like PLP-dependent enzymes"/>
    <property type="match status" value="1"/>
</dbReference>
<evidence type="ECO:0000256" key="2">
    <source>
        <dbReference type="ARBA" id="ARBA00004733"/>
    </source>
</evidence>
<dbReference type="PROSITE" id="PS00168">
    <property type="entry name" value="TRP_SYNTHASE_BETA"/>
    <property type="match status" value="1"/>
</dbReference>
<dbReference type="FunFam" id="3.40.50.1100:FF:000004">
    <property type="entry name" value="Tryptophan synthase beta chain"/>
    <property type="match status" value="1"/>
</dbReference>
<evidence type="ECO:0000256" key="8">
    <source>
        <dbReference type="ARBA" id="ARBA00023141"/>
    </source>
</evidence>
<comment type="pathway">
    <text evidence="2 11">Amino-acid biosynthesis; L-tryptophan biosynthesis; L-tryptophan from chorismate: step 5/5.</text>
</comment>
<gene>
    <name evidence="11" type="primary">trpB</name>
    <name evidence="13" type="ORF">Acife_1474</name>
</gene>
<dbReference type="Proteomes" id="UP000009220">
    <property type="component" value="Chromosome"/>
</dbReference>
<evidence type="ECO:0000256" key="5">
    <source>
        <dbReference type="ARBA" id="ARBA00022605"/>
    </source>
</evidence>
<evidence type="ECO:0000256" key="1">
    <source>
        <dbReference type="ARBA" id="ARBA00001933"/>
    </source>
</evidence>
<dbReference type="PANTHER" id="PTHR48077:SF3">
    <property type="entry name" value="TRYPTOPHAN SYNTHASE"/>
    <property type="match status" value="1"/>
</dbReference>
<evidence type="ECO:0000313" key="13">
    <source>
        <dbReference type="EMBL" id="AEM47621.1"/>
    </source>
</evidence>
<name>G0JRM8_9PROT</name>
<dbReference type="InterPro" id="IPR036052">
    <property type="entry name" value="TrpB-like_PALP_sf"/>
</dbReference>
<feature type="domain" description="Tryptophan synthase beta chain-like PALP" evidence="12">
    <location>
        <begin position="91"/>
        <end position="415"/>
    </location>
</feature>
<dbReference type="Pfam" id="PF00291">
    <property type="entry name" value="PALP"/>
    <property type="match status" value="1"/>
</dbReference>
<dbReference type="CDD" id="cd06446">
    <property type="entry name" value="Trp-synth_B"/>
    <property type="match status" value="1"/>
</dbReference>
<feature type="modified residue" description="N6-(pyridoxal phosphate)lysine" evidence="11">
    <location>
        <position position="125"/>
    </location>
</feature>
<sequence length="433" mass="47480">MKIRIAFPLLQLQIQPYIFDTNSKAALRVMTEQDLFNIEASASGMFGSFGGAYMPETLMPAVLELQNCYAEIRTSSTFWNEYHQLLRDYVGRPSPMFYARNSSEQIGGAKIFLKREDLNHTGAHKINNCIGQILLAKRMGKTRVIAETGAGQHGVATASVCALFRMRCIIYMGKKDIERQTPNVRRMQLLGAEVRQVDLGGATLKDAMNEALRDWITNVDDTYYLLGTGAGPHPYPQMVCDFQRVIGIEAREQIQHHIDGLPQALVACVGGGSNAAGLFIPFLSDTAVRLYGVEAAGRGLDTEEHAASLQRGKPGVLHGNLTYLLQDADGQIKNAHSVSAGLDYPGIGPLHAHWYESHRVSYVSATDSEAVAAFHWLSRNEGIIPALESSHAIAYARKLAATMPRESAIIVNLSGRGDKDIDTVFNFKTQGAI</sequence>
<dbReference type="Gene3D" id="3.40.50.1100">
    <property type="match status" value="2"/>
</dbReference>
<comment type="function">
    <text evidence="11">The beta subunit is responsible for the synthesis of L-tryptophan from indole and L-serine.</text>
</comment>
<proteinExistence type="inferred from homology"/>
<dbReference type="InterPro" id="IPR006654">
    <property type="entry name" value="Trp_synth_beta"/>
</dbReference>
<dbReference type="HAMAP" id="MF_00133">
    <property type="entry name" value="Trp_synth_beta"/>
    <property type="match status" value="1"/>
</dbReference>
<keyword evidence="5 11" id="KW-0028">Amino-acid biosynthesis</keyword>
<comment type="catalytic activity">
    <reaction evidence="10 11">
        <text>(1S,2R)-1-C-(indol-3-yl)glycerol 3-phosphate + L-serine = D-glyceraldehyde 3-phosphate + L-tryptophan + H2O</text>
        <dbReference type="Rhea" id="RHEA:10532"/>
        <dbReference type="ChEBI" id="CHEBI:15377"/>
        <dbReference type="ChEBI" id="CHEBI:33384"/>
        <dbReference type="ChEBI" id="CHEBI:57912"/>
        <dbReference type="ChEBI" id="CHEBI:58866"/>
        <dbReference type="ChEBI" id="CHEBI:59776"/>
        <dbReference type="EC" id="4.2.1.20"/>
    </reaction>
</comment>
<evidence type="ECO:0000259" key="12">
    <source>
        <dbReference type="Pfam" id="PF00291"/>
    </source>
</evidence>
<dbReference type="UniPathway" id="UPA00035">
    <property type="reaction ID" value="UER00044"/>
</dbReference>
<evidence type="ECO:0000256" key="6">
    <source>
        <dbReference type="ARBA" id="ARBA00022822"/>
    </source>
</evidence>
<evidence type="ECO:0000256" key="7">
    <source>
        <dbReference type="ARBA" id="ARBA00022898"/>
    </source>
</evidence>
<dbReference type="FunFam" id="3.40.50.1100:FF:000001">
    <property type="entry name" value="Tryptophan synthase beta chain"/>
    <property type="match status" value="1"/>
</dbReference>
<comment type="cofactor">
    <cofactor evidence="1 11">
        <name>pyridoxal 5'-phosphate</name>
        <dbReference type="ChEBI" id="CHEBI:597326"/>
    </cofactor>
</comment>
<evidence type="ECO:0000256" key="3">
    <source>
        <dbReference type="ARBA" id="ARBA00009982"/>
    </source>
</evidence>
<dbReference type="EMBL" id="CP002985">
    <property type="protein sequence ID" value="AEM47621.1"/>
    <property type="molecule type" value="Genomic_DNA"/>
</dbReference>
<dbReference type="InterPro" id="IPR023026">
    <property type="entry name" value="Trp_synth_beta/beta-like"/>
</dbReference>
<accession>G0JRM8</accession>
<dbReference type="PIRSF" id="PIRSF001413">
    <property type="entry name" value="Trp_syn_beta"/>
    <property type="match status" value="1"/>
</dbReference>
<dbReference type="GO" id="GO:0004834">
    <property type="term" value="F:tryptophan synthase activity"/>
    <property type="evidence" value="ECO:0007669"/>
    <property type="project" value="UniProtKB-UniRule"/>
</dbReference>